<reference evidence="3" key="2">
    <citation type="submission" date="2015-11" db="EMBL/GenBank/DDBJ databases">
        <authorList>
            <person name="Zhang Y."/>
            <person name="Guo Z."/>
        </authorList>
    </citation>
    <scope>NUCLEOTIDE SEQUENCE</scope>
    <source>
        <strain evidence="3">1</strain>
    </source>
</reference>
<gene>
    <name evidence="3" type="primary">cheW_3</name>
    <name evidence="2" type="ORF">BV133_834</name>
    <name evidence="3" type="ORF">BVIRIDIS_32730</name>
</gene>
<feature type="domain" description="CheW-like" evidence="1">
    <location>
        <begin position="9"/>
        <end position="153"/>
    </location>
</feature>
<evidence type="ECO:0000313" key="4">
    <source>
        <dbReference type="Proteomes" id="UP000065734"/>
    </source>
</evidence>
<dbReference type="SUPFAM" id="SSF50341">
    <property type="entry name" value="CheW-like"/>
    <property type="match status" value="1"/>
</dbReference>
<evidence type="ECO:0000313" key="2">
    <source>
        <dbReference type="EMBL" id="BAR98427.1"/>
    </source>
</evidence>
<keyword evidence="4" id="KW-1185">Reference proteome</keyword>
<dbReference type="Gene3D" id="2.30.30.40">
    <property type="entry name" value="SH3 Domains"/>
    <property type="match status" value="1"/>
</dbReference>
<dbReference type="EMBL" id="LN907867">
    <property type="protein sequence ID" value="CUU44226.1"/>
    <property type="molecule type" value="Genomic_DNA"/>
</dbReference>
<evidence type="ECO:0000313" key="3">
    <source>
        <dbReference type="EMBL" id="CUU44226.1"/>
    </source>
</evidence>
<dbReference type="SMART" id="SM00260">
    <property type="entry name" value="CheW"/>
    <property type="match status" value="1"/>
</dbReference>
<reference evidence="2" key="1">
    <citation type="journal article" date="2015" name="Genome Announc.">
        <title>Complete Genome Sequence of the Bacteriochlorophyll b-Producing Photosynthetic Bacterium Blastochloris viridis.</title>
        <authorList>
            <person name="Tsukatani Y."/>
            <person name="Hirose Y."/>
            <person name="Harada J."/>
            <person name="Misawa N."/>
            <person name="Mori K."/>
            <person name="Inoue K."/>
            <person name="Tamiaki H."/>
        </authorList>
    </citation>
    <scope>NUCLEOTIDE SEQUENCE [LARGE SCALE GENOMIC DNA]</scope>
    <source>
        <strain evidence="2">DSM 133</strain>
    </source>
</reference>
<dbReference type="OrthoDB" id="3291462at2"/>
<dbReference type="Gene3D" id="2.40.50.180">
    <property type="entry name" value="CheA-289, Domain 4"/>
    <property type="match status" value="1"/>
</dbReference>
<proteinExistence type="predicted"/>
<evidence type="ECO:0000259" key="1">
    <source>
        <dbReference type="PROSITE" id="PS50851"/>
    </source>
</evidence>
<dbReference type="GO" id="GO:0006935">
    <property type="term" value="P:chemotaxis"/>
    <property type="evidence" value="ECO:0007669"/>
    <property type="project" value="InterPro"/>
</dbReference>
<reference evidence="4" key="3">
    <citation type="journal article" date="2016" name="Genome Announc.">
        <title>Revised genome sequence of the purple photosynthetic bacterium Blastochloris viridis.</title>
        <authorList>
            <person name="Liu L.N."/>
            <person name="Faulkner M."/>
            <person name="Liu X."/>
            <person name="Huang F."/>
            <person name="Darby A.C."/>
            <person name="Hall N."/>
        </authorList>
    </citation>
    <scope>NUCLEOTIDE SEQUENCE [LARGE SCALE GENOMIC DNA]</scope>
    <source>
        <strain evidence="4">ATCC 19567 / DSM 133 / F</strain>
    </source>
</reference>
<name>A0A0H5B8B2_BLAVI</name>
<dbReference type="GO" id="GO:0005829">
    <property type="term" value="C:cytosol"/>
    <property type="evidence" value="ECO:0007669"/>
    <property type="project" value="TreeGrafter"/>
</dbReference>
<dbReference type="EMBL" id="AP014854">
    <property type="protein sequence ID" value="BAR98427.1"/>
    <property type="molecule type" value="Genomic_DNA"/>
</dbReference>
<dbReference type="PROSITE" id="PS50851">
    <property type="entry name" value="CHEW"/>
    <property type="match status" value="1"/>
</dbReference>
<dbReference type="STRING" id="1079.BVIR_506"/>
<dbReference type="KEGG" id="bvr:BVIR_506"/>
<dbReference type="Pfam" id="PF01584">
    <property type="entry name" value="CheW"/>
    <property type="match status" value="1"/>
</dbReference>
<dbReference type="GO" id="GO:0007165">
    <property type="term" value="P:signal transduction"/>
    <property type="evidence" value="ECO:0007669"/>
    <property type="project" value="InterPro"/>
</dbReference>
<dbReference type="PANTHER" id="PTHR22617:SF23">
    <property type="entry name" value="CHEMOTAXIS PROTEIN CHEW"/>
    <property type="match status" value="1"/>
</dbReference>
<dbReference type="AlphaFoldDB" id="A0A0H5B8B2"/>
<dbReference type="PANTHER" id="PTHR22617">
    <property type="entry name" value="CHEMOTAXIS SENSOR HISTIDINE KINASE-RELATED"/>
    <property type="match status" value="1"/>
</dbReference>
<accession>A0A0H5B8B2</accession>
<dbReference type="Proteomes" id="UP000065734">
    <property type="component" value="Chromosome I"/>
</dbReference>
<protein>
    <submittedName>
        <fullName evidence="3">Chemotaxis protein CheW</fullName>
    </submittedName>
    <submittedName>
        <fullName evidence="2">Positive regulator of CheA protein activity, CheW</fullName>
    </submittedName>
</protein>
<dbReference type="InterPro" id="IPR036061">
    <property type="entry name" value="CheW-like_dom_sf"/>
</dbReference>
<dbReference type="InterPro" id="IPR039315">
    <property type="entry name" value="CheW"/>
</dbReference>
<organism evidence="3 4">
    <name type="scientific">Blastochloris viridis</name>
    <name type="common">Rhodopseudomonas viridis</name>
    <dbReference type="NCBI Taxonomy" id="1079"/>
    <lineage>
        <taxon>Bacteria</taxon>
        <taxon>Pseudomonadati</taxon>
        <taxon>Pseudomonadota</taxon>
        <taxon>Alphaproteobacteria</taxon>
        <taxon>Hyphomicrobiales</taxon>
        <taxon>Blastochloridaceae</taxon>
        <taxon>Blastochloris</taxon>
    </lineage>
</organism>
<dbReference type="PATRIC" id="fig|1079.6.peg.511"/>
<dbReference type="RefSeq" id="WP_055036288.1">
    <property type="nucleotide sequence ID" value="NZ_AP014854.2"/>
</dbReference>
<sequence length="164" mass="17800">MAQPLSAHEAQFVTLGIDREVFAVPVEAVLEILDMQPVFRVPEAPAHMLGLIDLRGRSVPVLDLRTKLGLPRIPPTESMRILVLEVVAGGRLLVLGLVADRVVEVIALGEDEIEAAPDIGVSWRSDYIRGVGRRNGQFVIIFNLARLFADEDAGFAVAAERAVA</sequence>
<dbReference type="InterPro" id="IPR002545">
    <property type="entry name" value="CheW-lke_dom"/>
</dbReference>
<dbReference type="CDD" id="cd00732">
    <property type="entry name" value="CheW"/>
    <property type="match status" value="1"/>
</dbReference>